<evidence type="ECO:0008006" key="3">
    <source>
        <dbReference type="Google" id="ProtNLM"/>
    </source>
</evidence>
<dbReference type="Proteomes" id="UP000299102">
    <property type="component" value="Unassembled WGS sequence"/>
</dbReference>
<gene>
    <name evidence="1" type="ORF">EVAR_23335_1</name>
</gene>
<protein>
    <recommendedName>
        <fullName evidence="3">Reverse transcriptase domain-containing protein</fullName>
    </recommendedName>
</protein>
<proteinExistence type="predicted"/>
<dbReference type="AlphaFoldDB" id="A0A4C1XZP7"/>
<accession>A0A4C1XZP7</accession>
<reference evidence="1 2" key="1">
    <citation type="journal article" date="2019" name="Commun. Biol.">
        <title>The bagworm genome reveals a unique fibroin gene that provides high tensile strength.</title>
        <authorList>
            <person name="Kono N."/>
            <person name="Nakamura H."/>
            <person name="Ohtoshi R."/>
            <person name="Tomita M."/>
            <person name="Numata K."/>
            <person name="Arakawa K."/>
        </authorList>
    </citation>
    <scope>NUCLEOTIDE SEQUENCE [LARGE SCALE GENOMIC DNA]</scope>
</reference>
<evidence type="ECO:0000313" key="2">
    <source>
        <dbReference type="Proteomes" id="UP000299102"/>
    </source>
</evidence>
<organism evidence="1 2">
    <name type="scientific">Eumeta variegata</name>
    <name type="common">Bagworm moth</name>
    <name type="synonym">Eumeta japonica</name>
    <dbReference type="NCBI Taxonomy" id="151549"/>
    <lineage>
        <taxon>Eukaryota</taxon>
        <taxon>Metazoa</taxon>
        <taxon>Ecdysozoa</taxon>
        <taxon>Arthropoda</taxon>
        <taxon>Hexapoda</taxon>
        <taxon>Insecta</taxon>
        <taxon>Pterygota</taxon>
        <taxon>Neoptera</taxon>
        <taxon>Endopterygota</taxon>
        <taxon>Lepidoptera</taxon>
        <taxon>Glossata</taxon>
        <taxon>Ditrysia</taxon>
        <taxon>Tineoidea</taxon>
        <taxon>Psychidae</taxon>
        <taxon>Oiketicinae</taxon>
        <taxon>Eumeta</taxon>
    </lineage>
</organism>
<keyword evidence="2" id="KW-1185">Reference proteome</keyword>
<evidence type="ECO:0000313" key="1">
    <source>
        <dbReference type="EMBL" id="GBP68184.1"/>
    </source>
</evidence>
<dbReference type="EMBL" id="BGZK01001003">
    <property type="protein sequence ID" value="GBP68184.1"/>
    <property type="molecule type" value="Genomic_DNA"/>
</dbReference>
<name>A0A4C1XZP7_EUMVA</name>
<sequence length="136" mass="15219">MCPLKPAHLVIQGLPRRAPTPAACTKQFDCMWDHWTIDAGAELVQQIFGPWEDSRDAVAVFYDLSKAFDCANHKILIGELRHYGVTGLRSPRASKRCAECGGRARAARVRAGGSRPFIWVRLQKLAQTVDQLPQYN</sequence>
<dbReference type="OrthoDB" id="414730at2759"/>
<comment type="caution">
    <text evidence="1">The sequence shown here is derived from an EMBL/GenBank/DDBJ whole genome shotgun (WGS) entry which is preliminary data.</text>
</comment>